<evidence type="ECO:0000256" key="4">
    <source>
        <dbReference type="ARBA" id="ARBA00022840"/>
    </source>
</evidence>
<sequence>MTAILEARDVNKSAGVGENEEQYILKNINLQLEKGEFVSIMGPSGSGKSTLLYTISGMDQISTGSVYFNGRPISAFPEKELASLRLTQMGFIFQHIHLLKNLNLFDNIILSAYLAKHSSRDAINRRAMSLMKKMGIDGLAEHNITQASGGQLERIAICRALINNPDIIFGDEPTGALNSKSTQEIMDILGDINASGTTILLVTHDVKVASRSERVLFMMDGQLVADKRFGKYEKEREDLKTREHQLGQWLSSMGF</sequence>
<dbReference type="InterPro" id="IPR003439">
    <property type="entry name" value="ABC_transporter-like_ATP-bd"/>
</dbReference>
<keyword evidence="2" id="KW-0813">Transport</keyword>
<evidence type="ECO:0000256" key="1">
    <source>
        <dbReference type="ARBA" id="ARBA00005417"/>
    </source>
</evidence>
<organism evidence="6">
    <name type="scientific">Paenibacillus sp. AN1007</name>
    <dbReference type="NCBI Taxonomy" id="3151385"/>
    <lineage>
        <taxon>Bacteria</taxon>
        <taxon>Bacillati</taxon>
        <taxon>Bacillota</taxon>
        <taxon>Bacilli</taxon>
        <taxon>Bacillales</taxon>
        <taxon>Paenibacillaceae</taxon>
        <taxon>Paenibacillus</taxon>
    </lineage>
</organism>
<dbReference type="Pfam" id="PF00005">
    <property type="entry name" value="ABC_tran"/>
    <property type="match status" value="1"/>
</dbReference>
<dbReference type="Gene3D" id="3.40.50.300">
    <property type="entry name" value="P-loop containing nucleotide triphosphate hydrolases"/>
    <property type="match status" value="1"/>
</dbReference>
<evidence type="ECO:0000259" key="5">
    <source>
        <dbReference type="PROSITE" id="PS50893"/>
    </source>
</evidence>
<dbReference type="InterPro" id="IPR027417">
    <property type="entry name" value="P-loop_NTPase"/>
</dbReference>
<feature type="domain" description="ABC transporter" evidence="5">
    <location>
        <begin position="5"/>
        <end position="245"/>
    </location>
</feature>
<protein>
    <submittedName>
        <fullName evidence="6">ABC transporter ATP-binding protein</fullName>
    </submittedName>
</protein>
<dbReference type="InterPro" id="IPR003593">
    <property type="entry name" value="AAA+_ATPase"/>
</dbReference>
<evidence type="ECO:0000313" key="6">
    <source>
        <dbReference type="EMBL" id="XCP96164.1"/>
    </source>
</evidence>
<dbReference type="PANTHER" id="PTHR42798">
    <property type="entry name" value="LIPOPROTEIN-RELEASING SYSTEM ATP-BINDING PROTEIN LOLD"/>
    <property type="match status" value="1"/>
</dbReference>
<dbReference type="AlphaFoldDB" id="A0AAU8NED5"/>
<gene>
    <name evidence="6" type="ORF">ABXS70_05485</name>
</gene>
<comment type="similarity">
    <text evidence="1">Belongs to the ABC transporter superfamily.</text>
</comment>
<dbReference type="RefSeq" id="WP_366294541.1">
    <property type="nucleotide sequence ID" value="NZ_CP159992.1"/>
</dbReference>
<name>A0AAU8NED5_9BACL</name>
<dbReference type="GO" id="GO:0016887">
    <property type="term" value="F:ATP hydrolysis activity"/>
    <property type="evidence" value="ECO:0007669"/>
    <property type="project" value="InterPro"/>
</dbReference>
<dbReference type="InterPro" id="IPR017911">
    <property type="entry name" value="MacB-like_ATP-bd"/>
</dbReference>
<accession>A0AAU8NED5</accession>
<reference evidence="6" key="1">
    <citation type="submission" date="2024-05" db="EMBL/GenBank/DDBJ databases">
        <title>Draft genome assemblies of 36 bacteria isolated from hibernating arctic ground squirrels.</title>
        <authorList>
            <person name="McKee H."/>
            <person name="Mullen L."/>
            <person name="Drown D.M."/>
            <person name="Duddleston K.N."/>
        </authorList>
    </citation>
    <scope>NUCLEOTIDE SEQUENCE</scope>
    <source>
        <strain evidence="6">AN1007</strain>
    </source>
</reference>
<proteinExistence type="inferred from homology"/>
<keyword evidence="4 6" id="KW-0067">ATP-binding</keyword>
<evidence type="ECO:0000256" key="3">
    <source>
        <dbReference type="ARBA" id="ARBA00022741"/>
    </source>
</evidence>
<dbReference type="PROSITE" id="PS50893">
    <property type="entry name" value="ABC_TRANSPORTER_2"/>
    <property type="match status" value="1"/>
</dbReference>
<dbReference type="GO" id="GO:0005524">
    <property type="term" value="F:ATP binding"/>
    <property type="evidence" value="ECO:0007669"/>
    <property type="project" value="UniProtKB-KW"/>
</dbReference>
<dbReference type="SMART" id="SM00382">
    <property type="entry name" value="AAA"/>
    <property type="match status" value="1"/>
</dbReference>
<keyword evidence="3" id="KW-0547">Nucleotide-binding</keyword>
<evidence type="ECO:0000256" key="2">
    <source>
        <dbReference type="ARBA" id="ARBA00022448"/>
    </source>
</evidence>
<dbReference type="EMBL" id="CP159992">
    <property type="protein sequence ID" value="XCP96164.1"/>
    <property type="molecule type" value="Genomic_DNA"/>
</dbReference>
<dbReference type="CDD" id="cd03255">
    <property type="entry name" value="ABC_MJ0796_LolCDE_FtsE"/>
    <property type="match status" value="1"/>
</dbReference>
<dbReference type="SUPFAM" id="SSF52540">
    <property type="entry name" value="P-loop containing nucleoside triphosphate hydrolases"/>
    <property type="match status" value="1"/>
</dbReference>
<dbReference type="PANTHER" id="PTHR42798:SF7">
    <property type="entry name" value="ALPHA-D-RIBOSE 1-METHYLPHOSPHONATE 5-TRIPHOSPHATE SYNTHASE SUBUNIT PHNL"/>
    <property type="match status" value="1"/>
</dbReference>